<feature type="transmembrane region" description="Helical" evidence="6">
    <location>
        <begin position="335"/>
        <end position="353"/>
    </location>
</feature>
<feature type="compositionally biased region" description="Low complexity" evidence="5">
    <location>
        <begin position="73"/>
        <end position="84"/>
    </location>
</feature>
<dbReference type="PANTHER" id="PTHR23501">
    <property type="entry name" value="MAJOR FACILITATOR SUPERFAMILY"/>
    <property type="match status" value="1"/>
</dbReference>
<name>A0AAE0NZ33_9PEZI</name>
<feature type="transmembrane region" description="Helical" evidence="6">
    <location>
        <begin position="106"/>
        <end position="126"/>
    </location>
</feature>
<keyword evidence="4 6" id="KW-0472">Membrane</keyword>
<dbReference type="EMBL" id="JAULSW010000002">
    <property type="protein sequence ID" value="KAK3390314.1"/>
    <property type="molecule type" value="Genomic_DNA"/>
</dbReference>
<dbReference type="PROSITE" id="PS00216">
    <property type="entry name" value="SUGAR_TRANSPORT_1"/>
    <property type="match status" value="1"/>
</dbReference>
<feature type="region of interest" description="Disordered" evidence="5">
    <location>
        <begin position="38"/>
        <end position="95"/>
    </location>
</feature>
<feature type="transmembrane region" description="Helical" evidence="6">
    <location>
        <begin position="374"/>
        <end position="397"/>
    </location>
</feature>
<organism evidence="8 9">
    <name type="scientific">Podospora didyma</name>
    <dbReference type="NCBI Taxonomy" id="330526"/>
    <lineage>
        <taxon>Eukaryota</taxon>
        <taxon>Fungi</taxon>
        <taxon>Dikarya</taxon>
        <taxon>Ascomycota</taxon>
        <taxon>Pezizomycotina</taxon>
        <taxon>Sordariomycetes</taxon>
        <taxon>Sordariomycetidae</taxon>
        <taxon>Sordariales</taxon>
        <taxon>Podosporaceae</taxon>
        <taxon>Podospora</taxon>
    </lineage>
</organism>
<evidence type="ECO:0000256" key="6">
    <source>
        <dbReference type="SAM" id="Phobius"/>
    </source>
</evidence>
<feature type="transmembrane region" description="Helical" evidence="6">
    <location>
        <begin position="240"/>
        <end position="260"/>
    </location>
</feature>
<keyword evidence="9" id="KW-1185">Reference proteome</keyword>
<dbReference type="PROSITE" id="PS50850">
    <property type="entry name" value="MFS"/>
    <property type="match status" value="1"/>
</dbReference>
<sequence>MDPNVFDLMLSRSLQSGGPSLEAESVEYSMLRNTHIHHDSCGRSQHSRRRPSVATVDGAGDSLPHENTPLLESTSSSSSSATYSHETDPKSTSTSPYLGGVSPARFWIIFMGIMSTYFVACFDSTIMASSHPVITSYFGASNQASWLSTAFLLTSTSFQPLLGGLSDAIGRKIPYVVTMAIFLVSTLWCALAQSMTSFIIARAVCGLGAGGMITLGSIMVSDLVPIEIRGAFQSYINMTYGVGAMLGAGLGGMMADYLGWRWEFGVQVPLLALALVLSIATIPSDLGLHGKQKQDFWEAMRKFDFKGSFLMSTSISFLILGLSLGGNIIPWSHPIVIASLVAFATSFPLFLFVETRATKPIMPMHLVQKSPHMNLIFSNFFGAIVANAIIFNVPLFFQGVLLTSATTSGLRLVISSAVSSSAGTATGFLITYTRRLRWPLILGSCLTFVGTLCLSSMQRSWPALVYLLCLVPSAMGQGFQFPGTFMAILAVADQSAQAVVTSTLILWRSLGMVLGVALSSLVLQNALWFYLDLYVTGPDKEAIVELVRQSVESIRELDVAYQVQVVQSYEAALRLTFIGCTVLALVNVLLVLPVKLPRLGNKN</sequence>
<dbReference type="AlphaFoldDB" id="A0AAE0NZ33"/>
<comment type="caution">
    <text evidence="8">The sequence shown here is derived from an EMBL/GenBank/DDBJ whole genome shotgun (WGS) entry which is preliminary data.</text>
</comment>
<evidence type="ECO:0000256" key="1">
    <source>
        <dbReference type="ARBA" id="ARBA00004141"/>
    </source>
</evidence>
<feature type="transmembrane region" description="Helical" evidence="6">
    <location>
        <begin position="504"/>
        <end position="531"/>
    </location>
</feature>
<evidence type="ECO:0000259" key="7">
    <source>
        <dbReference type="PROSITE" id="PS50850"/>
    </source>
</evidence>
<accession>A0AAE0NZ33</accession>
<comment type="subcellular location">
    <subcellularLocation>
        <location evidence="1">Membrane</location>
        <topology evidence="1">Multi-pass membrane protein</topology>
    </subcellularLocation>
</comment>
<evidence type="ECO:0000313" key="9">
    <source>
        <dbReference type="Proteomes" id="UP001285441"/>
    </source>
</evidence>
<reference evidence="8" key="1">
    <citation type="journal article" date="2023" name="Mol. Phylogenet. Evol.">
        <title>Genome-scale phylogeny and comparative genomics of the fungal order Sordariales.</title>
        <authorList>
            <person name="Hensen N."/>
            <person name="Bonometti L."/>
            <person name="Westerberg I."/>
            <person name="Brannstrom I.O."/>
            <person name="Guillou S."/>
            <person name="Cros-Aarteil S."/>
            <person name="Calhoun S."/>
            <person name="Haridas S."/>
            <person name="Kuo A."/>
            <person name="Mondo S."/>
            <person name="Pangilinan J."/>
            <person name="Riley R."/>
            <person name="LaButti K."/>
            <person name="Andreopoulos B."/>
            <person name="Lipzen A."/>
            <person name="Chen C."/>
            <person name="Yan M."/>
            <person name="Daum C."/>
            <person name="Ng V."/>
            <person name="Clum A."/>
            <person name="Steindorff A."/>
            <person name="Ohm R.A."/>
            <person name="Martin F."/>
            <person name="Silar P."/>
            <person name="Natvig D.O."/>
            <person name="Lalanne C."/>
            <person name="Gautier V."/>
            <person name="Ament-Velasquez S.L."/>
            <person name="Kruys A."/>
            <person name="Hutchinson M.I."/>
            <person name="Powell A.J."/>
            <person name="Barry K."/>
            <person name="Miller A.N."/>
            <person name="Grigoriev I.V."/>
            <person name="Debuchy R."/>
            <person name="Gladieux P."/>
            <person name="Hiltunen Thoren M."/>
            <person name="Johannesson H."/>
        </authorList>
    </citation>
    <scope>NUCLEOTIDE SEQUENCE</scope>
    <source>
        <strain evidence="8">CBS 232.78</strain>
    </source>
</reference>
<feature type="transmembrane region" description="Helical" evidence="6">
    <location>
        <begin position="199"/>
        <end position="220"/>
    </location>
</feature>
<dbReference type="InterPro" id="IPR005829">
    <property type="entry name" value="Sugar_transporter_CS"/>
</dbReference>
<feature type="transmembrane region" description="Helical" evidence="6">
    <location>
        <begin position="463"/>
        <end position="492"/>
    </location>
</feature>
<dbReference type="InterPro" id="IPR036259">
    <property type="entry name" value="MFS_trans_sf"/>
</dbReference>
<dbReference type="Pfam" id="PF07690">
    <property type="entry name" value="MFS_1"/>
    <property type="match status" value="1"/>
</dbReference>
<evidence type="ECO:0000256" key="3">
    <source>
        <dbReference type="ARBA" id="ARBA00022989"/>
    </source>
</evidence>
<proteinExistence type="predicted"/>
<evidence type="ECO:0000256" key="2">
    <source>
        <dbReference type="ARBA" id="ARBA00022692"/>
    </source>
</evidence>
<dbReference type="GO" id="GO:0015174">
    <property type="term" value="F:basic amino acid transmembrane transporter activity"/>
    <property type="evidence" value="ECO:0007669"/>
    <property type="project" value="TreeGrafter"/>
</dbReference>
<dbReference type="Gene3D" id="1.20.1250.20">
    <property type="entry name" value="MFS general substrate transporter like domains"/>
    <property type="match status" value="2"/>
</dbReference>
<dbReference type="InterPro" id="IPR020846">
    <property type="entry name" value="MFS_dom"/>
</dbReference>
<keyword evidence="3 6" id="KW-1133">Transmembrane helix</keyword>
<feature type="transmembrane region" description="Helical" evidence="6">
    <location>
        <begin position="309"/>
        <end position="329"/>
    </location>
</feature>
<feature type="transmembrane region" description="Helical" evidence="6">
    <location>
        <begin position="146"/>
        <end position="166"/>
    </location>
</feature>
<reference evidence="8" key="2">
    <citation type="submission" date="2023-06" db="EMBL/GenBank/DDBJ databases">
        <authorList>
            <consortium name="Lawrence Berkeley National Laboratory"/>
            <person name="Haridas S."/>
            <person name="Hensen N."/>
            <person name="Bonometti L."/>
            <person name="Westerberg I."/>
            <person name="Brannstrom I.O."/>
            <person name="Guillou S."/>
            <person name="Cros-Aarteil S."/>
            <person name="Calhoun S."/>
            <person name="Kuo A."/>
            <person name="Mondo S."/>
            <person name="Pangilinan J."/>
            <person name="Riley R."/>
            <person name="LaButti K."/>
            <person name="Andreopoulos B."/>
            <person name="Lipzen A."/>
            <person name="Chen C."/>
            <person name="Yanf M."/>
            <person name="Daum C."/>
            <person name="Ng V."/>
            <person name="Clum A."/>
            <person name="Steindorff A."/>
            <person name="Ohm R."/>
            <person name="Martin F."/>
            <person name="Silar P."/>
            <person name="Natvig D."/>
            <person name="Lalanne C."/>
            <person name="Gautier V."/>
            <person name="Ament-velasquez S.L."/>
            <person name="Kruys A."/>
            <person name="Hutchinson M.I."/>
            <person name="Powell A.J."/>
            <person name="Barry K."/>
            <person name="Miller A.N."/>
            <person name="Grigoriev I.V."/>
            <person name="Debuchy R."/>
            <person name="Gladieux P."/>
            <person name="Thoren M.H."/>
            <person name="Johannesson H."/>
        </authorList>
    </citation>
    <scope>NUCLEOTIDE SEQUENCE</scope>
    <source>
        <strain evidence="8">CBS 232.78</strain>
    </source>
</reference>
<dbReference type="InterPro" id="IPR011701">
    <property type="entry name" value="MFS"/>
</dbReference>
<evidence type="ECO:0000256" key="4">
    <source>
        <dbReference type="ARBA" id="ARBA00023136"/>
    </source>
</evidence>
<dbReference type="SUPFAM" id="SSF103473">
    <property type="entry name" value="MFS general substrate transporter"/>
    <property type="match status" value="2"/>
</dbReference>
<evidence type="ECO:0000256" key="5">
    <source>
        <dbReference type="SAM" id="MobiDB-lite"/>
    </source>
</evidence>
<dbReference type="PANTHER" id="PTHR23501:SF67">
    <property type="entry name" value="MFS MULTIDRUG EFFLUX TRANSPORTER (EUROFUNG)"/>
    <property type="match status" value="1"/>
</dbReference>
<feature type="transmembrane region" description="Helical" evidence="6">
    <location>
        <begin position="438"/>
        <end position="457"/>
    </location>
</feature>
<protein>
    <submittedName>
        <fullName evidence="8">Major facilitator superfamily transporter</fullName>
    </submittedName>
</protein>
<feature type="transmembrane region" description="Helical" evidence="6">
    <location>
        <begin position="173"/>
        <end position="193"/>
    </location>
</feature>
<feature type="transmembrane region" description="Helical" evidence="6">
    <location>
        <begin position="571"/>
        <end position="592"/>
    </location>
</feature>
<dbReference type="Proteomes" id="UP001285441">
    <property type="component" value="Unassembled WGS sequence"/>
</dbReference>
<gene>
    <name evidence="8" type="ORF">B0H63DRAFT_492787</name>
</gene>
<feature type="domain" description="Major facilitator superfamily (MFS) profile" evidence="7">
    <location>
        <begin position="109"/>
        <end position="599"/>
    </location>
</feature>
<keyword evidence="2 6" id="KW-0812">Transmembrane</keyword>
<dbReference type="GO" id="GO:0000329">
    <property type="term" value="C:fungal-type vacuole membrane"/>
    <property type="evidence" value="ECO:0007669"/>
    <property type="project" value="TreeGrafter"/>
</dbReference>
<feature type="transmembrane region" description="Helical" evidence="6">
    <location>
        <begin position="409"/>
        <end position="431"/>
    </location>
</feature>
<evidence type="ECO:0000313" key="8">
    <source>
        <dbReference type="EMBL" id="KAK3390314.1"/>
    </source>
</evidence>
<feature type="transmembrane region" description="Helical" evidence="6">
    <location>
        <begin position="266"/>
        <end position="288"/>
    </location>
</feature>